<keyword evidence="2" id="KW-1185">Reference proteome</keyword>
<proteinExistence type="predicted"/>
<dbReference type="Proteomes" id="UP000283530">
    <property type="component" value="Unassembled WGS sequence"/>
</dbReference>
<gene>
    <name evidence="1" type="ORF">CKAN_02108100</name>
</gene>
<accession>A0A443PMA5</accession>
<protein>
    <submittedName>
        <fullName evidence="1">Uncharacterized protein</fullName>
    </submittedName>
</protein>
<dbReference type="EMBL" id="QPKB01000009">
    <property type="protein sequence ID" value="RWR91903.1"/>
    <property type="molecule type" value="Genomic_DNA"/>
</dbReference>
<evidence type="ECO:0000313" key="1">
    <source>
        <dbReference type="EMBL" id="RWR91903.1"/>
    </source>
</evidence>
<dbReference type="AlphaFoldDB" id="A0A443PMA5"/>
<organism evidence="1 2">
    <name type="scientific">Cinnamomum micranthum f. kanehirae</name>
    <dbReference type="NCBI Taxonomy" id="337451"/>
    <lineage>
        <taxon>Eukaryota</taxon>
        <taxon>Viridiplantae</taxon>
        <taxon>Streptophyta</taxon>
        <taxon>Embryophyta</taxon>
        <taxon>Tracheophyta</taxon>
        <taxon>Spermatophyta</taxon>
        <taxon>Magnoliopsida</taxon>
        <taxon>Magnoliidae</taxon>
        <taxon>Laurales</taxon>
        <taxon>Lauraceae</taxon>
        <taxon>Cinnamomum</taxon>
    </lineage>
</organism>
<evidence type="ECO:0000313" key="2">
    <source>
        <dbReference type="Proteomes" id="UP000283530"/>
    </source>
</evidence>
<comment type="caution">
    <text evidence="1">The sequence shown here is derived from an EMBL/GenBank/DDBJ whole genome shotgun (WGS) entry which is preliminary data.</text>
</comment>
<name>A0A443PMA5_9MAGN</name>
<reference evidence="1 2" key="1">
    <citation type="journal article" date="2019" name="Nat. Plants">
        <title>Stout camphor tree genome fills gaps in understanding of flowering plant genome evolution.</title>
        <authorList>
            <person name="Chaw S.M."/>
            <person name="Liu Y.C."/>
            <person name="Wu Y.W."/>
            <person name="Wang H.Y."/>
            <person name="Lin C.I."/>
            <person name="Wu C.S."/>
            <person name="Ke H.M."/>
            <person name="Chang L.Y."/>
            <person name="Hsu C.Y."/>
            <person name="Yang H.T."/>
            <person name="Sudianto E."/>
            <person name="Hsu M.H."/>
            <person name="Wu K.P."/>
            <person name="Wang L.N."/>
            <person name="Leebens-Mack J.H."/>
            <person name="Tsai I.J."/>
        </authorList>
    </citation>
    <scope>NUCLEOTIDE SEQUENCE [LARGE SCALE GENOMIC DNA]</scope>
    <source>
        <strain evidence="2">cv. Chaw 1501</strain>
        <tissue evidence="1">Young leaves</tissue>
    </source>
</reference>
<sequence>MALRAVRMNQGVDIEANGEGNDDQLLYQMESRLTRNRSLSIPRQGVLQALKTYSQLPYKDIPYSNITSQHLKEIPLQLVKSTGSSSGIAQQNLPIPKSLSLPTFLSF</sequence>